<reference evidence="1 2" key="1">
    <citation type="submission" date="2019-08" db="EMBL/GenBank/DDBJ databases">
        <title>Massilia golmudensis sp. nov., isolated from sand in the Qinghai-Tibetan Plateau.</title>
        <authorList>
            <person name="Zhang B."/>
        </authorList>
    </citation>
    <scope>NUCLEOTIDE SEQUENCE [LARGE SCALE GENOMIC DNA]</scope>
    <source>
        <strain evidence="1 2">GEM5</strain>
    </source>
</reference>
<gene>
    <name evidence="1" type="ORF">FVD38_24965</name>
</gene>
<accession>A0A5C7G292</accession>
<keyword evidence="2" id="KW-1185">Reference proteome</keyword>
<proteinExistence type="predicted"/>
<evidence type="ECO:0000313" key="2">
    <source>
        <dbReference type="Proteomes" id="UP000321413"/>
    </source>
</evidence>
<name>A0A5C7G292_9BURK</name>
<dbReference type="AlphaFoldDB" id="A0A5C7G292"/>
<dbReference type="EMBL" id="VPFD01000042">
    <property type="protein sequence ID" value="TXF96244.1"/>
    <property type="molecule type" value="Genomic_DNA"/>
</dbReference>
<comment type="caution">
    <text evidence="1">The sequence shown here is derived from an EMBL/GenBank/DDBJ whole genome shotgun (WGS) entry which is preliminary data.</text>
</comment>
<evidence type="ECO:0000313" key="1">
    <source>
        <dbReference type="EMBL" id="TXF96244.1"/>
    </source>
</evidence>
<dbReference type="Proteomes" id="UP000321413">
    <property type="component" value="Unassembled WGS sequence"/>
</dbReference>
<dbReference type="RefSeq" id="WP_147937271.1">
    <property type="nucleotide sequence ID" value="NZ_VPFD01000042.1"/>
</dbReference>
<organism evidence="1 2">
    <name type="scientific">Massilia arenae</name>
    <dbReference type="NCBI Taxonomy" id="2603288"/>
    <lineage>
        <taxon>Bacteria</taxon>
        <taxon>Pseudomonadati</taxon>
        <taxon>Pseudomonadota</taxon>
        <taxon>Betaproteobacteria</taxon>
        <taxon>Burkholderiales</taxon>
        <taxon>Oxalobacteraceae</taxon>
        <taxon>Telluria group</taxon>
        <taxon>Massilia</taxon>
    </lineage>
</organism>
<sequence>MLAEPPIATPAFIDIVYAKTAQGRLEIVQRSAGLGARQRSVLIMLDGHKPAGELAALMPAPQLARILDELSALGLIATAAETSNDAARLAPVKAMLVRTAETYLGLIAADLVRQIDAVNDERGLQRAIGHWHMAMQDSNTVGKSSMPSWRWSRLR</sequence>
<protein>
    <submittedName>
        <fullName evidence="1">Uncharacterized protein</fullName>
    </submittedName>
</protein>